<evidence type="ECO:0000256" key="1">
    <source>
        <dbReference type="SAM" id="MobiDB-lite"/>
    </source>
</evidence>
<feature type="compositionally biased region" description="Pro residues" evidence="1">
    <location>
        <begin position="19"/>
        <end position="28"/>
    </location>
</feature>
<name>A0A9D4U6C2_ADICA</name>
<evidence type="ECO:0000313" key="3">
    <source>
        <dbReference type="Proteomes" id="UP000886520"/>
    </source>
</evidence>
<keyword evidence="3" id="KW-1185">Reference proteome</keyword>
<dbReference type="AlphaFoldDB" id="A0A9D4U6C2"/>
<dbReference type="Proteomes" id="UP000886520">
    <property type="component" value="Chromosome 22"/>
</dbReference>
<feature type="region of interest" description="Disordered" evidence="1">
    <location>
        <begin position="1"/>
        <end position="37"/>
    </location>
</feature>
<sequence length="223" mass="23812">MNPSSPAAAGEKLAITAMPAPPAKPSPRPKASATSTPPALVCTTMMNDILHGVDIDHPCGMPADDRQDYDDYDLPCQLHHEELDLLPDEDVYASDVIGRQHEVGCGNPHSSADKILHDVDIDHPCGMPAADDRQGVLLAPLATHNEVRDAIPSLVNIKVDDFVVVDDDGVQYPYGDASPSDHQGFPATLPSFPPCHDGGGSIGWCQVFAKAESDSDDDDWLLC</sequence>
<dbReference type="EMBL" id="JABFUD020000022">
    <property type="protein sequence ID" value="KAI5062389.1"/>
    <property type="molecule type" value="Genomic_DNA"/>
</dbReference>
<reference evidence="2" key="1">
    <citation type="submission" date="2021-01" db="EMBL/GenBank/DDBJ databases">
        <title>Adiantum capillus-veneris genome.</title>
        <authorList>
            <person name="Fang Y."/>
            <person name="Liao Q."/>
        </authorList>
    </citation>
    <scope>NUCLEOTIDE SEQUENCE</scope>
    <source>
        <strain evidence="2">H3</strain>
        <tissue evidence="2">Leaf</tissue>
    </source>
</reference>
<proteinExistence type="predicted"/>
<comment type="caution">
    <text evidence="2">The sequence shown here is derived from an EMBL/GenBank/DDBJ whole genome shotgun (WGS) entry which is preliminary data.</text>
</comment>
<organism evidence="2 3">
    <name type="scientific">Adiantum capillus-veneris</name>
    <name type="common">Maidenhair fern</name>
    <dbReference type="NCBI Taxonomy" id="13818"/>
    <lineage>
        <taxon>Eukaryota</taxon>
        <taxon>Viridiplantae</taxon>
        <taxon>Streptophyta</taxon>
        <taxon>Embryophyta</taxon>
        <taxon>Tracheophyta</taxon>
        <taxon>Polypodiopsida</taxon>
        <taxon>Polypodiidae</taxon>
        <taxon>Polypodiales</taxon>
        <taxon>Pteridineae</taxon>
        <taxon>Pteridaceae</taxon>
        <taxon>Vittarioideae</taxon>
        <taxon>Adiantum</taxon>
    </lineage>
</organism>
<evidence type="ECO:0000313" key="2">
    <source>
        <dbReference type="EMBL" id="KAI5062389.1"/>
    </source>
</evidence>
<gene>
    <name evidence="2" type="ORF">GOP47_0022928</name>
</gene>
<protein>
    <submittedName>
        <fullName evidence="2">Uncharacterized protein</fullName>
    </submittedName>
</protein>
<accession>A0A9D4U6C2</accession>